<dbReference type="SUPFAM" id="SSF50715">
    <property type="entry name" value="Ribosomal protein L25-like"/>
    <property type="match status" value="1"/>
</dbReference>
<feature type="region of interest" description="Disordered" evidence="6">
    <location>
        <begin position="185"/>
        <end position="234"/>
    </location>
</feature>
<dbReference type="InterPro" id="IPR029751">
    <property type="entry name" value="Ribosomal_L25_dom"/>
</dbReference>
<accession>A0A1F8ATT8</accession>
<dbReference type="Proteomes" id="UP000178603">
    <property type="component" value="Unassembled WGS sequence"/>
</dbReference>
<keyword evidence="3 5" id="KW-0689">Ribosomal protein</keyword>
<dbReference type="InterPro" id="IPR011035">
    <property type="entry name" value="Ribosomal_bL25/Gln-tRNA_synth"/>
</dbReference>
<feature type="domain" description="Large ribosomal subunit protein bL25 L25" evidence="7">
    <location>
        <begin position="6"/>
        <end position="91"/>
    </location>
</feature>
<keyword evidence="2 5" id="KW-0694">RNA-binding</keyword>
<evidence type="ECO:0000256" key="5">
    <source>
        <dbReference type="HAMAP-Rule" id="MF_01334"/>
    </source>
</evidence>
<feature type="domain" description="Large ribosomal subunit protein bL25 beta" evidence="8">
    <location>
        <begin position="100"/>
        <end position="185"/>
    </location>
</feature>
<keyword evidence="1 5" id="KW-0699">rRNA-binding</keyword>
<dbReference type="HAMAP" id="MF_01334">
    <property type="entry name" value="Ribosomal_bL25_CTC"/>
    <property type="match status" value="1"/>
</dbReference>
<dbReference type="InterPro" id="IPR001021">
    <property type="entry name" value="Ribosomal_bL25_long"/>
</dbReference>
<evidence type="ECO:0000256" key="6">
    <source>
        <dbReference type="SAM" id="MobiDB-lite"/>
    </source>
</evidence>
<comment type="similarity">
    <text evidence="5">Belongs to the bacterial ribosomal protein bL25 family. CTC subfamily.</text>
</comment>
<feature type="compositionally biased region" description="Basic and acidic residues" evidence="6">
    <location>
        <begin position="205"/>
        <end position="219"/>
    </location>
</feature>
<reference evidence="9 10" key="1">
    <citation type="journal article" date="2016" name="Nat. Commun.">
        <title>Thousands of microbial genomes shed light on interconnected biogeochemical processes in an aquifer system.</title>
        <authorList>
            <person name="Anantharaman K."/>
            <person name="Brown C.T."/>
            <person name="Hug L.A."/>
            <person name="Sharon I."/>
            <person name="Castelle C.J."/>
            <person name="Probst A.J."/>
            <person name="Thomas B.C."/>
            <person name="Singh A."/>
            <person name="Wilkins M.J."/>
            <person name="Karaoz U."/>
            <person name="Brodie E.L."/>
            <person name="Williams K.H."/>
            <person name="Hubbard S.S."/>
            <person name="Banfield J.F."/>
        </authorList>
    </citation>
    <scope>NUCLEOTIDE SEQUENCE [LARGE SCALE GENOMIC DNA]</scope>
</reference>
<dbReference type="PANTHER" id="PTHR33284:SF1">
    <property type="entry name" value="RIBOSOMAL PROTEIN L25_GLN-TRNA SYNTHETASE, ANTI-CODON-BINDING DOMAIN-CONTAINING PROTEIN"/>
    <property type="match status" value="1"/>
</dbReference>
<dbReference type="PANTHER" id="PTHR33284">
    <property type="entry name" value="RIBOSOMAL PROTEIN L25/GLN-TRNA SYNTHETASE, ANTI-CODON-BINDING DOMAIN-CONTAINING PROTEIN"/>
    <property type="match status" value="1"/>
</dbReference>
<evidence type="ECO:0000256" key="2">
    <source>
        <dbReference type="ARBA" id="ARBA00022884"/>
    </source>
</evidence>
<dbReference type="GO" id="GO:0006412">
    <property type="term" value="P:translation"/>
    <property type="evidence" value="ECO:0007669"/>
    <property type="project" value="UniProtKB-UniRule"/>
</dbReference>
<dbReference type="CDD" id="cd00495">
    <property type="entry name" value="Ribosomal_L25_TL5_CTC"/>
    <property type="match status" value="1"/>
</dbReference>
<evidence type="ECO:0000256" key="3">
    <source>
        <dbReference type="ARBA" id="ARBA00022980"/>
    </source>
</evidence>
<dbReference type="AlphaFoldDB" id="A0A1F8ATT8"/>
<evidence type="ECO:0000259" key="7">
    <source>
        <dbReference type="Pfam" id="PF01386"/>
    </source>
</evidence>
<dbReference type="InterPro" id="IPR020057">
    <property type="entry name" value="Ribosomal_bL25_b-dom"/>
</dbReference>
<feature type="compositionally biased region" description="Basic and acidic residues" evidence="6">
    <location>
        <begin position="185"/>
        <end position="197"/>
    </location>
</feature>
<evidence type="ECO:0000313" key="9">
    <source>
        <dbReference type="EMBL" id="OGM55111.1"/>
    </source>
</evidence>
<dbReference type="InterPro" id="IPR037121">
    <property type="entry name" value="Ribosomal_bL25_C"/>
</dbReference>
<keyword evidence="4 5" id="KW-0687">Ribonucleoprotein</keyword>
<gene>
    <name evidence="5" type="primary">rplY</name>
    <name evidence="5" type="synonym">ctc</name>
    <name evidence="9" type="ORF">A3E44_04290</name>
</gene>
<dbReference type="Pfam" id="PF01386">
    <property type="entry name" value="Ribosomal_L25p"/>
    <property type="match status" value="1"/>
</dbReference>
<dbReference type="GO" id="GO:0008097">
    <property type="term" value="F:5S rRNA binding"/>
    <property type="evidence" value="ECO:0007669"/>
    <property type="project" value="InterPro"/>
</dbReference>
<dbReference type="InterPro" id="IPR020056">
    <property type="entry name" value="Rbsml_bL25/Gln-tRNA_synth_N"/>
</dbReference>
<evidence type="ECO:0000256" key="4">
    <source>
        <dbReference type="ARBA" id="ARBA00023274"/>
    </source>
</evidence>
<dbReference type="Gene3D" id="2.40.240.10">
    <property type="entry name" value="Ribosomal Protein L25, Chain P"/>
    <property type="match status" value="1"/>
</dbReference>
<feature type="compositionally biased region" description="Polar residues" evidence="6">
    <location>
        <begin position="223"/>
        <end position="234"/>
    </location>
</feature>
<protein>
    <recommendedName>
        <fullName evidence="5">Large ribosomal subunit protein bL25</fullName>
    </recommendedName>
    <alternativeName>
        <fullName evidence="5">General stress protein CTC</fullName>
    </alternativeName>
</protein>
<dbReference type="NCBIfam" id="TIGR00731">
    <property type="entry name" value="bL25_bact_ctc"/>
    <property type="match status" value="1"/>
</dbReference>
<name>A0A1F8ATT8_9BACT</name>
<evidence type="ECO:0000313" key="10">
    <source>
        <dbReference type="Proteomes" id="UP000178603"/>
    </source>
</evidence>
<organism evidence="9 10">
    <name type="scientific">Candidatus Woesebacteria bacterium RIFCSPHIGHO2_12_FULL_41_24</name>
    <dbReference type="NCBI Taxonomy" id="1802510"/>
    <lineage>
        <taxon>Bacteria</taxon>
        <taxon>Candidatus Woeseibacteriota</taxon>
    </lineage>
</organism>
<comment type="caution">
    <text evidence="9">The sequence shown here is derived from an EMBL/GenBank/DDBJ whole genome shotgun (WGS) entry which is preliminary data.</text>
</comment>
<dbReference type="EMBL" id="MGGW01000005">
    <property type="protein sequence ID" value="OGM55111.1"/>
    <property type="molecule type" value="Genomic_DNA"/>
</dbReference>
<evidence type="ECO:0000259" key="8">
    <source>
        <dbReference type="Pfam" id="PF14693"/>
    </source>
</evidence>
<dbReference type="Gene3D" id="2.170.120.20">
    <property type="entry name" value="Ribosomal protein L25, beta domain"/>
    <property type="match status" value="1"/>
</dbReference>
<proteinExistence type="inferred from homology"/>
<dbReference type="GO" id="GO:0003735">
    <property type="term" value="F:structural constituent of ribosome"/>
    <property type="evidence" value="ECO:0007669"/>
    <property type="project" value="InterPro"/>
</dbReference>
<evidence type="ECO:0000256" key="1">
    <source>
        <dbReference type="ARBA" id="ARBA00022730"/>
    </source>
</evidence>
<dbReference type="Pfam" id="PF14693">
    <property type="entry name" value="Ribosomal_TL5_C"/>
    <property type="match status" value="1"/>
</dbReference>
<sequence>MDKIILKANERKILGRKVKTLRKVGLLPGVVYGKGVKSASVCVALKAFQDAYKKAGETGIVELMIGSSKKPVLIHNIQLNPVSGEPIHADFLQVNLKEQVNATVPVEISGESPAEKSGLGTIVAQLNEIEVRALPLDLPEKFVVDVSKLIEVDQAIFVKDLDVDKLKVEIKTDLESIIVKVEPPQKEEVIEQPKAEGEAAPQTEGEVKAEETPEAKTEGDVQENLSTKDASGKK</sequence>
<comment type="subunit">
    <text evidence="5">Part of the 50S ribosomal subunit; part of the 5S rRNA/L5/L18/L25 subcomplex. Contacts the 5S rRNA. Binds to the 5S rRNA independently of L5 and L18.</text>
</comment>
<dbReference type="InterPro" id="IPR020930">
    <property type="entry name" value="Ribosomal_uL5_bac-type"/>
</dbReference>
<dbReference type="GO" id="GO:0022625">
    <property type="term" value="C:cytosolic large ribosomal subunit"/>
    <property type="evidence" value="ECO:0007669"/>
    <property type="project" value="TreeGrafter"/>
</dbReference>
<comment type="function">
    <text evidence="5">This is one of the proteins that binds to the 5S RNA in the ribosome where it forms part of the central protuberance.</text>
</comment>